<dbReference type="InterPro" id="IPR036396">
    <property type="entry name" value="Cyt_P450_sf"/>
</dbReference>
<name>A0ABU6WKJ9_9FABA</name>
<evidence type="ECO:0000256" key="5">
    <source>
        <dbReference type="ARBA" id="ARBA00023004"/>
    </source>
</evidence>
<dbReference type="SUPFAM" id="SSF48264">
    <property type="entry name" value="Cytochrome P450"/>
    <property type="match status" value="1"/>
</dbReference>
<feature type="non-terminal residue" evidence="6">
    <location>
        <position position="108"/>
    </location>
</feature>
<reference evidence="6 7" key="1">
    <citation type="journal article" date="2023" name="Plants (Basel)">
        <title>Bridging the Gap: Combining Genomics and Transcriptomics Approaches to Understand Stylosanthes scabra, an Orphan Legume from the Brazilian Caatinga.</title>
        <authorList>
            <person name="Ferreira-Neto J.R.C."/>
            <person name="da Silva M.D."/>
            <person name="Binneck E."/>
            <person name="de Melo N.F."/>
            <person name="da Silva R.H."/>
            <person name="de Melo A.L.T.M."/>
            <person name="Pandolfi V."/>
            <person name="Bustamante F.O."/>
            <person name="Brasileiro-Vidal A.C."/>
            <person name="Benko-Iseppon A.M."/>
        </authorList>
    </citation>
    <scope>NUCLEOTIDE SEQUENCE [LARGE SCALE GENOMIC DNA]</scope>
    <source>
        <tissue evidence="6">Leaves</tissue>
    </source>
</reference>
<comment type="caution">
    <text evidence="6">The sequence shown here is derived from an EMBL/GenBank/DDBJ whole genome shotgun (WGS) entry which is preliminary data.</text>
</comment>
<comment type="similarity">
    <text evidence="1">Belongs to the cytochrome P450 family.</text>
</comment>
<sequence length="108" mass="12536">MMMVEKPLGSSEKDDVTINNTRDWRLVPFIGLVDVLTGFNSRLKATFAELDSILEEVIEEHKRKKRNKNISDCSYDDDKDFVDIFLQLQETDMLEFELTGDTMKAILM</sequence>
<protein>
    <submittedName>
        <fullName evidence="6">Uncharacterized protein</fullName>
    </submittedName>
</protein>
<evidence type="ECO:0000256" key="1">
    <source>
        <dbReference type="ARBA" id="ARBA00010617"/>
    </source>
</evidence>
<dbReference type="PANTHER" id="PTHR47955">
    <property type="entry name" value="CYTOCHROME P450 FAMILY 71 PROTEIN"/>
    <property type="match status" value="1"/>
</dbReference>
<evidence type="ECO:0000256" key="3">
    <source>
        <dbReference type="ARBA" id="ARBA00022723"/>
    </source>
</evidence>
<accession>A0ABU6WKJ9</accession>
<keyword evidence="4" id="KW-0560">Oxidoreductase</keyword>
<keyword evidence="5" id="KW-0408">Iron</keyword>
<evidence type="ECO:0000256" key="4">
    <source>
        <dbReference type="ARBA" id="ARBA00023002"/>
    </source>
</evidence>
<keyword evidence="2" id="KW-0349">Heme</keyword>
<dbReference type="Proteomes" id="UP001341840">
    <property type="component" value="Unassembled WGS sequence"/>
</dbReference>
<evidence type="ECO:0000313" key="6">
    <source>
        <dbReference type="EMBL" id="MED6185605.1"/>
    </source>
</evidence>
<gene>
    <name evidence="6" type="ORF">PIB30_058743</name>
</gene>
<dbReference type="EMBL" id="JASCZI010181740">
    <property type="protein sequence ID" value="MED6185605.1"/>
    <property type="molecule type" value="Genomic_DNA"/>
</dbReference>
<keyword evidence="3" id="KW-0479">Metal-binding</keyword>
<evidence type="ECO:0000256" key="2">
    <source>
        <dbReference type="ARBA" id="ARBA00022617"/>
    </source>
</evidence>
<organism evidence="6 7">
    <name type="scientific">Stylosanthes scabra</name>
    <dbReference type="NCBI Taxonomy" id="79078"/>
    <lineage>
        <taxon>Eukaryota</taxon>
        <taxon>Viridiplantae</taxon>
        <taxon>Streptophyta</taxon>
        <taxon>Embryophyta</taxon>
        <taxon>Tracheophyta</taxon>
        <taxon>Spermatophyta</taxon>
        <taxon>Magnoliopsida</taxon>
        <taxon>eudicotyledons</taxon>
        <taxon>Gunneridae</taxon>
        <taxon>Pentapetalae</taxon>
        <taxon>rosids</taxon>
        <taxon>fabids</taxon>
        <taxon>Fabales</taxon>
        <taxon>Fabaceae</taxon>
        <taxon>Papilionoideae</taxon>
        <taxon>50 kb inversion clade</taxon>
        <taxon>dalbergioids sensu lato</taxon>
        <taxon>Dalbergieae</taxon>
        <taxon>Pterocarpus clade</taxon>
        <taxon>Stylosanthes</taxon>
    </lineage>
</organism>
<proteinExistence type="inferred from homology"/>
<dbReference type="Gene3D" id="1.10.630.10">
    <property type="entry name" value="Cytochrome P450"/>
    <property type="match status" value="1"/>
</dbReference>
<dbReference type="PANTHER" id="PTHR47955:SF8">
    <property type="entry name" value="CYTOCHROME P450 71D11-LIKE"/>
    <property type="match status" value="1"/>
</dbReference>
<evidence type="ECO:0000313" key="7">
    <source>
        <dbReference type="Proteomes" id="UP001341840"/>
    </source>
</evidence>
<keyword evidence="7" id="KW-1185">Reference proteome</keyword>